<dbReference type="SMART" id="SM00380">
    <property type="entry name" value="AP2"/>
    <property type="match status" value="1"/>
</dbReference>
<accession>A0A9W6F941</accession>
<dbReference type="PANTHER" id="PTHR31190">
    <property type="entry name" value="DNA-BINDING DOMAIN"/>
    <property type="match status" value="1"/>
</dbReference>
<feature type="region of interest" description="Disordered" evidence="6">
    <location>
        <begin position="329"/>
        <end position="388"/>
    </location>
</feature>
<keyword evidence="3" id="KW-0238">DNA-binding</keyword>
<proteinExistence type="predicted"/>
<dbReference type="InterPro" id="IPR036955">
    <property type="entry name" value="AP2/ERF_dom_sf"/>
</dbReference>
<feature type="compositionally biased region" description="Pro residues" evidence="6">
    <location>
        <begin position="137"/>
        <end position="148"/>
    </location>
</feature>
<protein>
    <recommendedName>
        <fullName evidence="7">AP2/ERF domain-containing protein</fullName>
    </recommendedName>
</protein>
<evidence type="ECO:0000256" key="2">
    <source>
        <dbReference type="ARBA" id="ARBA00023015"/>
    </source>
</evidence>
<feature type="region of interest" description="Disordered" evidence="6">
    <location>
        <begin position="645"/>
        <end position="677"/>
    </location>
</feature>
<dbReference type="InterPro" id="IPR001471">
    <property type="entry name" value="AP2/ERF_dom"/>
</dbReference>
<sequence>MMFDAKAKHNLLSLDAASLGLQLPGTSPPTISIASARPPAPGATLAPNAVAFGVGQFNPLTFFGGLPFGAPGILPTGLPPLTAAAAAAARATVAGQVVSMPGAMSDLAALKPPGTALPAGGIAASVPPASDPSLAVPTPPLAASPPAEPSDGSSPSTSQNSHDAVAAGSPPAPSGAANLPVAAAAALGVASVSNDGASEHLSSAFQSVGAIAAAAQAAASAWLQHGPVAAAAQASARPPEPMAAALEGSNGNDGVDPAANDYRLAVDPFANGLAAGGAAAMAEAPGAAAPCGKPPLPPGGPGLMPSSLADHPAAGIGCSTSFKSSGSHLGGFQGGMPLGVSPPSLGTSPAAGRLSGRRRTSSTNLLSSSAGAKASSSAPSLSVKPDKSGACKYRGVRQRPWGKFAAEIRDPHKGVRVWLGTYDTAEEAALAYDKAAREIRGPRAVVNFPNVSAAAMPVSWALWRRQLSVGWRKPDGTLHACAFQTQSLSVATSRHLETASATSACEAFQSQDGTGGPTDSLMPSLLDACPAWPCGPPPPLRPPLRPPLPPPQQQQQQHDDESTQWDPLGSSSLGTSPVSSGYVAGTSPLMGGSAPVRHGGHPHHHHHHHHHAQLHPGVAPYTNFGPRSTFGGLPVYKRDPETIVEGDSDVDMDDGDDGDGMDEDRAASGGGGGHSRLNVVTGVGGSRRPTRPAAAAAVAAVTAAAARGGFDFDDGAADMLPPPPRAKRPPVTVDVEEELAELADALLLLHESA</sequence>
<comment type="caution">
    <text evidence="8">The sequence shown here is derived from an EMBL/GenBank/DDBJ whole genome shotgun (WGS) entry which is preliminary data.</text>
</comment>
<dbReference type="InterPro" id="IPR044808">
    <property type="entry name" value="ERF_plant"/>
</dbReference>
<dbReference type="Proteomes" id="UP001165080">
    <property type="component" value="Unassembled WGS sequence"/>
</dbReference>
<dbReference type="PANTHER" id="PTHR31190:SF374">
    <property type="entry name" value="AP2_ERF DOMAIN-CONTAINING PROTEIN"/>
    <property type="match status" value="1"/>
</dbReference>
<evidence type="ECO:0000256" key="6">
    <source>
        <dbReference type="SAM" id="MobiDB-lite"/>
    </source>
</evidence>
<organism evidence="8 9">
    <name type="scientific">Pleodorina starrii</name>
    <dbReference type="NCBI Taxonomy" id="330485"/>
    <lineage>
        <taxon>Eukaryota</taxon>
        <taxon>Viridiplantae</taxon>
        <taxon>Chlorophyta</taxon>
        <taxon>core chlorophytes</taxon>
        <taxon>Chlorophyceae</taxon>
        <taxon>CS clade</taxon>
        <taxon>Chlamydomonadales</taxon>
        <taxon>Volvocaceae</taxon>
        <taxon>Pleodorina</taxon>
    </lineage>
</organism>
<feature type="compositionally biased region" description="Low complexity" evidence="6">
    <location>
        <begin position="166"/>
        <end position="175"/>
    </location>
</feature>
<evidence type="ECO:0000256" key="5">
    <source>
        <dbReference type="ARBA" id="ARBA00023242"/>
    </source>
</evidence>
<feature type="compositionally biased region" description="Pro residues" evidence="6">
    <location>
        <begin position="533"/>
        <end position="552"/>
    </location>
</feature>
<feature type="compositionally biased region" description="Acidic residues" evidence="6">
    <location>
        <begin position="645"/>
        <end position="662"/>
    </location>
</feature>
<dbReference type="Gene3D" id="3.30.730.10">
    <property type="entry name" value="AP2/ERF domain"/>
    <property type="match status" value="1"/>
</dbReference>
<feature type="region of interest" description="Disordered" evidence="6">
    <location>
        <begin position="121"/>
        <end position="175"/>
    </location>
</feature>
<keyword evidence="4" id="KW-0804">Transcription</keyword>
<comment type="subcellular location">
    <subcellularLocation>
        <location evidence="1">Nucleus</location>
    </subcellularLocation>
</comment>
<dbReference type="CDD" id="cd00018">
    <property type="entry name" value="AP2"/>
    <property type="match status" value="1"/>
</dbReference>
<feature type="compositionally biased region" description="Low complexity" evidence="6">
    <location>
        <begin position="361"/>
        <end position="382"/>
    </location>
</feature>
<dbReference type="Pfam" id="PF00847">
    <property type="entry name" value="AP2"/>
    <property type="match status" value="1"/>
</dbReference>
<dbReference type="PRINTS" id="PR00367">
    <property type="entry name" value="ETHRSPELEMNT"/>
</dbReference>
<name>A0A9W6F941_9CHLO</name>
<feature type="compositionally biased region" description="Polar residues" evidence="6">
    <location>
        <begin position="151"/>
        <end position="162"/>
    </location>
</feature>
<dbReference type="FunFam" id="3.30.730.10:FF:000001">
    <property type="entry name" value="Ethylene-responsive transcription factor 2"/>
    <property type="match status" value="1"/>
</dbReference>
<dbReference type="EMBL" id="BRXU01000040">
    <property type="protein sequence ID" value="GLC61002.1"/>
    <property type="molecule type" value="Genomic_DNA"/>
</dbReference>
<evidence type="ECO:0000256" key="4">
    <source>
        <dbReference type="ARBA" id="ARBA00023163"/>
    </source>
</evidence>
<evidence type="ECO:0000313" key="8">
    <source>
        <dbReference type="EMBL" id="GLC61002.1"/>
    </source>
</evidence>
<gene>
    <name evidence="8" type="primary">PLEST002521</name>
    <name evidence="8" type="ORF">PLESTB_001704600</name>
</gene>
<evidence type="ECO:0000313" key="9">
    <source>
        <dbReference type="Proteomes" id="UP001165080"/>
    </source>
</evidence>
<feature type="region of interest" description="Disordered" evidence="6">
    <location>
        <begin position="285"/>
        <end position="308"/>
    </location>
</feature>
<dbReference type="GO" id="GO:0003700">
    <property type="term" value="F:DNA-binding transcription factor activity"/>
    <property type="evidence" value="ECO:0007669"/>
    <property type="project" value="InterPro"/>
</dbReference>
<dbReference type="GO" id="GO:0003677">
    <property type="term" value="F:DNA binding"/>
    <property type="evidence" value="ECO:0007669"/>
    <property type="project" value="UniProtKB-KW"/>
</dbReference>
<keyword evidence="5" id="KW-0539">Nucleus</keyword>
<feature type="compositionally biased region" description="Low complexity" evidence="6">
    <location>
        <begin position="567"/>
        <end position="581"/>
    </location>
</feature>
<evidence type="ECO:0000256" key="1">
    <source>
        <dbReference type="ARBA" id="ARBA00004123"/>
    </source>
</evidence>
<dbReference type="InterPro" id="IPR016177">
    <property type="entry name" value="DNA-bd_dom_sf"/>
</dbReference>
<dbReference type="GO" id="GO:0009873">
    <property type="term" value="P:ethylene-activated signaling pathway"/>
    <property type="evidence" value="ECO:0007669"/>
    <property type="project" value="InterPro"/>
</dbReference>
<dbReference type="PROSITE" id="PS51032">
    <property type="entry name" value="AP2_ERF"/>
    <property type="match status" value="1"/>
</dbReference>
<dbReference type="GO" id="GO:0005634">
    <property type="term" value="C:nucleus"/>
    <property type="evidence" value="ECO:0007669"/>
    <property type="project" value="UniProtKB-SubCell"/>
</dbReference>
<reference evidence="8 9" key="1">
    <citation type="journal article" date="2023" name="Commun. Biol.">
        <title>Reorganization of the ancestral sex-determining regions during the evolution of trioecy in Pleodorina starrii.</title>
        <authorList>
            <person name="Takahashi K."/>
            <person name="Suzuki S."/>
            <person name="Kawai-Toyooka H."/>
            <person name="Yamamoto K."/>
            <person name="Hamaji T."/>
            <person name="Ootsuki R."/>
            <person name="Yamaguchi H."/>
            <person name="Kawachi M."/>
            <person name="Higashiyama T."/>
            <person name="Nozaki H."/>
        </authorList>
    </citation>
    <scope>NUCLEOTIDE SEQUENCE [LARGE SCALE GENOMIC DNA]</scope>
    <source>
        <strain evidence="8 9">NIES-4479</strain>
    </source>
</reference>
<dbReference type="AlphaFoldDB" id="A0A9W6F941"/>
<keyword evidence="9" id="KW-1185">Reference proteome</keyword>
<evidence type="ECO:0000259" key="7">
    <source>
        <dbReference type="PROSITE" id="PS51032"/>
    </source>
</evidence>
<feature type="compositionally biased region" description="Basic residues" evidence="6">
    <location>
        <begin position="598"/>
        <end position="613"/>
    </location>
</feature>
<dbReference type="SUPFAM" id="SSF54171">
    <property type="entry name" value="DNA-binding domain"/>
    <property type="match status" value="1"/>
</dbReference>
<keyword evidence="2" id="KW-0805">Transcription regulation</keyword>
<evidence type="ECO:0000256" key="3">
    <source>
        <dbReference type="ARBA" id="ARBA00023125"/>
    </source>
</evidence>
<feature type="domain" description="AP2/ERF" evidence="7">
    <location>
        <begin position="392"/>
        <end position="449"/>
    </location>
</feature>
<feature type="region of interest" description="Disordered" evidence="6">
    <location>
        <begin position="532"/>
        <end position="617"/>
    </location>
</feature>